<dbReference type="OrthoDB" id="3199551at2"/>
<organism evidence="2 3">
    <name type="scientific">Aureimonas ureilytica</name>
    <dbReference type="NCBI Taxonomy" id="401562"/>
    <lineage>
        <taxon>Bacteria</taxon>
        <taxon>Pseudomonadati</taxon>
        <taxon>Pseudomonadota</taxon>
        <taxon>Alphaproteobacteria</taxon>
        <taxon>Hyphomicrobiales</taxon>
        <taxon>Aurantimonadaceae</taxon>
        <taxon>Aureimonas</taxon>
    </lineage>
</organism>
<dbReference type="SUPFAM" id="SSF50729">
    <property type="entry name" value="PH domain-like"/>
    <property type="match status" value="1"/>
</dbReference>
<gene>
    <name evidence="2" type="ORF">NS226_19940</name>
</gene>
<dbReference type="Pfam" id="PF08000">
    <property type="entry name" value="bPH_1"/>
    <property type="match status" value="1"/>
</dbReference>
<dbReference type="AlphaFoldDB" id="A0A175R362"/>
<dbReference type="PANTHER" id="PTHR35796:SF3">
    <property type="entry name" value="BHLH DOMAIN-CONTAINING PROTEIN"/>
    <property type="match status" value="1"/>
</dbReference>
<evidence type="ECO:0000259" key="1">
    <source>
        <dbReference type="Pfam" id="PF08000"/>
    </source>
</evidence>
<comment type="caution">
    <text evidence="2">The sequence shown here is derived from an EMBL/GenBank/DDBJ whole genome shotgun (WGS) entry which is preliminary data.</text>
</comment>
<dbReference type="Gene3D" id="2.30.29.50">
    <property type="entry name" value="Bacterial Pleckstrin homology domain"/>
    <property type="match status" value="1"/>
</dbReference>
<evidence type="ECO:0000313" key="2">
    <source>
        <dbReference type="EMBL" id="KTQ85387.1"/>
    </source>
</evidence>
<dbReference type="STRING" id="401562.NS365_06285"/>
<dbReference type="Proteomes" id="UP000078272">
    <property type="component" value="Unassembled WGS sequence"/>
</dbReference>
<dbReference type="InterPro" id="IPR012544">
    <property type="entry name" value="PHb"/>
</dbReference>
<name>A0A175R362_9HYPH</name>
<dbReference type="eggNOG" id="ENOG503172B">
    <property type="taxonomic scope" value="Bacteria"/>
</dbReference>
<dbReference type="PANTHER" id="PTHR35796">
    <property type="entry name" value="HYPOTHETICAL CYTOSOLIC PROTEIN"/>
    <property type="match status" value="1"/>
</dbReference>
<evidence type="ECO:0000313" key="3">
    <source>
        <dbReference type="Proteomes" id="UP000078272"/>
    </source>
</evidence>
<accession>A0A175R362</accession>
<protein>
    <submittedName>
        <fullName evidence="2">Cytoplasmic protein</fullName>
    </submittedName>
</protein>
<dbReference type="CDD" id="cd13225">
    <property type="entry name" value="PH-like_bacteria"/>
    <property type="match status" value="1"/>
</dbReference>
<dbReference type="RefSeq" id="WP_058636447.1">
    <property type="nucleotide sequence ID" value="NZ_LDPZ01000060.1"/>
</dbReference>
<feature type="domain" description="Bacterial Pleckstrin homology" evidence="1">
    <location>
        <begin position="3"/>
        <end position="120"/>
    </location>
</feature>
<dbReference type="EMBL" id="LDPZ01000060">
    <property type="protein sequence ID" value="KTQ85387.1"/>
    <property type="molecule type" value="Genomic_DNA"/>
</dbReference>
<dbReference type="PATRIC" id="fig|401562.3.peg.4409"/>
<reference evidence="2 3" key="1">
    <citation type="journal article" date="2016" name="Front. Microbiol.">
        <title>Genomic Resource of Rice Seed Associated Bacteria.</title>
        <authorList>
            <person name="Midha S."/>
            <person name="Bansal K."/>
            <person name="Sharma S."/>
            <person name="Kumar N."/>
            <person name="Patil P.P."/>
            <person name="Chaudhry V."/>
            <person name="Patil P.B."/>
        </authorList>
    </citation>
    <scope>NUCLEOTIDE SEQUENCE [LARGE SCALE GENOMIC DNA]</scope>
    <source>
        <strain evidence="2 3">NS226</strain>
    </source>
</reference>
<sequence>MGFLNGLLGLASDLDVGSLSRELEPVLLPNEGIEIAFQLMRDQLVFTDRRVILIDKQGMTGRKRQYHSIPYRAVTMFSVETAGSFDADAELRIWVSGQPQPFTQNLSRGANIAGIQKALAGGVLGRG</sequence>
<dbReference type="InterPro" id="IPR037063">
    <property type="entry name" value="PHb_sf"/>
</dbReference>
<proteinExistence type="predicted"/>